<dbReference type="Gene3D" id="3.30.200.20">
    <property type="entry name" value="Phosphorylase Kinase, domain 1"/>
    <property type="match status" value="1"/>
</dbReference>
<keyword evidence="12" id="KW-0449">Lipoprotein</keyword>
<reference evidence="18 19" key="1">
    <citation type="journal article" date="2019" name="Sci. Rep.">
        <title>A high-quality genome of Eragrostis curvula grass provides insights into Poaceae evolution and supports new strategies to enhance forage quality.</title>
        <authorList>
            <person name="Carballo J."/>
            <person name="Santos B.A.C.M."/>
            <person name="Zappacosta D."/>
            <person name="Garbus I."/>
            <person name="Selva J.P."/>
            <person name="Gallo C.A."/>
            <person name="Diaz A."/>
            <person name="Albertini E."/>
            <person name="Caccamo M."/>
            <person name="Echenique V."/>
        </authorList>
    </citation>
    <scope>NUCLEOTIDE SEQUENCE [LARGE SCALE GENOMIC DNA]</scope>
    <source>
        <strain evidence="19">cv. Victoria</strain>
        <tissue evidence="18">Leaf</tissue>
    </source>
</reference>
<evidence type="ECO:0000256" key="1">
    <source>
        <dbReference type="ARBA" id="ARBA00004193"/>
    </source>
</evidence>
<feature type="region of interest" description="Disordered" evidence="16">
    <location>
        <begin position="443"/>
        <end position="497"/>
    </location>
</feature>
<dbReference type="PANTHER" id="PTHR47985">
    <property type="entry name" value="OS07G0668900 PROTEIN"/>
    <property type="match status" value="1"/>
</dbReference>
<evidence type="ECO:0000256" key="10">
    <source>
        <dbReference type="ARBA" id="ARBA00022840"/>
    </source>
</evidence>
<keyword evidence="7" id="KW-0808">Transferase</keyword>
<accession>A0A5J9V222</accession>
<evidence type="ECO:0000256" key="7">
    <source>
        <dbReference type="ARBA" id="ARBA00022679"/>
    </source>
</evidence>
<dbReference type="PROSITE" id="PS00108">
    <property type="entry name" value="PROTEIN_KINASE_ST"/>
    <property type="match status" value="1"/>
</dbReference>
<dbReference type="GO" id="GO:0005886">
    <property type="term" value="C:plasma membrane"/>
    <property type="evidence" value="ECO:0007669"/>
    <property type="project" value="UniProtKB-SubCell"/>
</dbReference>
<evidence type="ECO:0000313" key="18">
    <source>
        <dbReference type="EMBL" id="TVU29945.1"/>
    </source>
</evidence>
<evidence type="ECO:0000256" key="14">
    <source>
        <dbReference type="ARBA" id="ARBA00048679"/>
    </source>
</evidence>
<comment type="subcellular location">
    <subcellularLocation>
        <location evidence="1">Cell membrane</location>
        <topology evidence="1">Lipid-anchor</topology>
    </subcellularLocation>
</comment>
<dbReference type="Proteomes" id="UP000324897">
    <property type="component" value="Chromosome 1"/>
</dbReference>
<keyword evidence="19" id="KW-1185">Reference proteome</keyword>
<keyword evidence="5" id="KW-0723">Serine/threonine-protein kinase</keyword>
<dbReference type="InterPro" id="IPR000719">
    <property type="entry name" value="Prot_kinase_dom"/>
</dbReference>
<dbReference type="Gene3D" id="1.10.510.10">
    <property type="entry name" value="Transferase(Phosphotransferase) domain 1"/>
    <property type="match status" value="1"/>
</dbReference>
<dbReference type="EMBL" id="RWGY01000011">
    <property type="protein sequence ID" value="TVU29945.1"/>
    <property type="molecule type" value="Genomic_DNA"/>
</dbReference>
<evidence type="ECO:0000256" key="12">
    <source>
        <dbReference type="ARBA" id="ARBA00023288"/>
    </source>
</evidence>
<dbReference type="FunFam" id="3.30.200.20:FF:000186">
    <property type="entry name" value="Serine/threonine-protein kinase PBS1"/>
    <property type="match status" value="1"/>
</dbReference>
<sequence length="561" mass="60683">MGCFSCFDSPADEQLNPKLGGGAGAGGGYGGSSSAAAAYGAGAGGRHGDRGYPDLQQAAMVAPRVEKLSAGAFLGLAGWVDPGARSLVGGIGSGGAAEKARLKSNALAREASAPKDANGNVISAQTFTFRELATATRNFRPECFLGEGGFGRVYKGRLESTGQVVAIKQLNRDGLQGNREFLVEVLMLSLLHHDNLVNLIGYCADGDQRLLVYEYMPFGSLEDHLHGTLINDGEQHTMSFAFEFPCHLPADKEALDWNTRMKIAAGAAKGLEYLHDKASPPVIYRDFKSSNILLAEGFHPKLSDFGLAKLGPVGDKSHVSTRVMGTYGYCAPEYAMTGQLTVKSDVYSFGVVLLELITGRRAIDSTRPHGEQNLVSWARPLFNDRRKLPKMADPRLEGRYPMRGLYQALAVASMCIQSEAASRPLIADVVTALSYLASQSYDPNAARKPVGDQRNNKAGENGRVVSRNDETGSSGHKSPGKEREDSPRGLPGILNKDFDRERMVAEAKMWGDRERMVAEAKMWGDRERMVAEAKMWGENWRDKRRAVENGQGSLDSPTETG</sequence>
<dbReference type="PANTHER" id="PTHR47985:SF44">
    <property type="entry name" value="SERINE_THREONINE-PROTEIN KINASE PBS1"/>
    <property type="match status" value="1"/>
</dbReference>
<evidence type="ECO:0000256" key="13">
    <source>
        <dbReference type="ARBA" id="ARBA00047899"/>
    </source>
</evidence>
<dbReference type="InterPro" id="IPR001245">
    <property type="entry name" value="Ser-Thr/Tyr_kinase_cat_dom"/>
</dbReference>
<evidence type="ECO:0000256" key="9">
    <source>
        <dbReference type="ARBA" id="ARBA00022777"/>
    </source>
</evidence>
<dbReference type="OrthoDB" id="4062651at2759"/>
<evidence type="ECO:0000256" key="11">
    <source>
        <dbReference type="ARBA" id="ARBA00023136"/>
    </source>
</evidence>
<dbReference type="FunFam" id="1.10.510.10:FF:000032">
    <property type="entry name" value="Serine/threonine-protein kinase PBS1"/>
    <property type="match status" value="1"/>
</dbReference>
<evidence type="ECO:0000256" key="2">
    <source>
        <dbReference type="ARBA" id="ARBA00008684"/>
    </source>
</evidence>
<dbReference type="SUPFAM" id="SSF56112">
    <property type="entry name" value="Protein kinase-like (PK-like)"/>
    <property type="match status" value="1"/>
</dbReference>
<dbReference type="GO" id="GO:0004674">
    <property type="term" value="F:protein serine/threonine kinase activity"/>
    <property type="evidence" value="ECO:0007669"/>
    <property type="project" value="UniProtKB-KW"/>
</dbReference>
<evidence type="ECO:0000256" key="3">
    <source>
        <dbReference type="ARBA" id="ARBA00012513"/>
    </source>
</evidence>
<comment type="catalytic activity">
    <reaction evidence="13">
        <text>L-threonyl-[protein] + ATP = O-phospho-L-threonyl-[protein] + ADP + H(+)</text>
        <dbReference type="Rhea" id="RHEA:46608"/>
        <dbReference type="Rhea" id="RHEA-COMP:11060"/>
        <dbReference type="Rhea" id="RHEA-COMP:11605"/>
        <dbReference type="ChEBI" id="CHEBI:15378"/>
        <dbReference type="ChEBI" id="CHEBI:30013"/>
        <dbReference type="ChEBI" id="CHEBI:30616"/>
        <dbReference type="ChEBI" id="CHEBI:61977"/>
        <dbReference type="ChEBI" id="CHEBI:456216"/>
        <dbReference type="EC" id="2.7.11.1"/>
    </reaction>
</comment>
<evidence type="ECO:0000313" key="19">
    <source>
        <dbReference type="Proteomes" id="UP000324897"/>
    </source>
</evidence>
<keyword evidence="8 15" id="KW-0547">Nucleotide-binding</keyword>
<protein>
    <recommendedName>
        <fullName evidence="3">non-specific serine/threonine protein kinase</fullName>
        <ecNumber evidence="3">2.7.11.1</ecNumber>
    </recommendedName>
</protein>
<proteinExistence type="inferred from homology"/>
<dbReference type="AlphaFoldDB" id="A0A5J9V222"/>
<dbReference type="Pfam" id="PF07714">
    <property type="entry name" value="PK_Tyr_Ser-Thr"/>
    <property type="match status" value="1"/>
</dbReference>
<feature type="domain" description="Protein kinase" evidence="17">
    <location>
        <begin position="139"/>
        <end position="436"/>
    </location>
</feature>
<evidence type="ECO:0000256" key="8">
    <source>
        <dbReference type="ARBA" id="ARBA00022741"/>
    </source>
</evidence>
<dbReference type="InterPro" id="IPR008271">
    <property type="entry name" value="Ser/Thr_kinase_AS"/>
</dbReference>
<keyword evidence="9" id="KW-0418">Kinase</keyword>
<dbReference type="PROSITE" id="PS00107">
    <property type="entry name" value="PROTEIN_KINASE_ATP"/>
    <property type="match status" value="1"/>
</dbReference>
<keyword evidence="4" id="KW-1003">Cell membrane</keyword>
<comment type="similarity">
    <text evidence="2">Belongs to the protein kinase superfamily. Ser/Thr protein kinase family.</text>
</comment>
<dbReference type="CDD" id="cd14066">
    <property type="entry name" value="STKc_IRAK"/>
    <property type="match status" value="1"/>
</dbReference>
<keyword evidence="11" id="KW-0472">Membrane</keyword>
<comment type="catalytic activity">
    <reaction evidence="14">
        <text>L-seryl-[protein] + ATP = O-phospho-L-seryl-[protein] + ADP + H(+)</text>
        <dbReference type="Rhea" id="RHEA:17989"/>
        <dbReference type="Rhea" id="RHEA-COMP:9863"/>
        <dbReference type="Rhea" id="RHEA-COMP:11604"/>
        <dbReference type="ChEBI" id="CHEBI:15378"/>
        <dbReference type="ChEBI" id="CHEBI:29999"/>
        <dbReference type="ChEBI" id="CHEBI:30616"/>
        <dbReference type="ChEBI" id="CHEBI:83421"/>
        <dbReference type="ChEBI" id="CHEBI:456216"/>
        <dbReference type="EC" id="2.7.11.1"/>
    </reaction>
</comment>
<evidence type="ECO:0000256" key="15">
    <source>
        <dbReference type="PROSITE-ProRule" id="PRU10141"/>
    </source>
</evidence>
<organism evidence="18 19">
    <name type="scientific">Eragrostis curvula</name>
    <name type="common">weeping love grass</name>
    <dbReference type="NCBI Taxonomy" id="38414"/>
    <lineage>
        <taxon>Eukaryota</taxon>
        <taxon>Viridiplantae</taxon>
        <taxon>Streptophyta</taxon>
        <taxon>Embryophyta</taxon>
        <taxon>Tracheophyta</taxon>
        <taxon>Spermatophyta</taxon>
        <taxon>Magnoliopsida</taxon>
        <taxon>Liliopsida</taxon>
        <taxon>Poales</taxon>
        <taxon>Poaceae</taxon>
        <taxon>PACMAD clade</taxon>
        <taxon>Chloridoideae</taxon>
        <taxon>Eragrostideae</taxon>
        <taxon>Eragrostidinae</taxon>
        <taxon>Eragrostis</taxon>
    </lineage>
</organism>
<keyword evidence="10 15" id="KW-0067">ATP-binding</keyword>
<dbReference type="EC" id="2.7.11.1" evidence="3"/>
<evidence type="ECO:0000256" key="6">
    <source>
        <dbReference type="ARBA" id="ARBA00022553"/>
    </source>
</evidence>
<name>A0A5J9V222_9POAL</name>
<feature type="non-terminal residue" evidence="18">
    <location>
        <position position="1"/>
    </location>
</feature>
<feature type="compositionally biased region" description="Polar residues" evidence="16">
    <location>
        <begin position="550"/>
        <end position="561"/>
    </location>
</feature>
<evidence type="ECO:0000256" key="4">
    <source>
        <dbReference type="ARBA" id="ARBA00022475"/>
    </source>
</evidence>
<keyword evidence="6" id="KW-0597">Phosphoprotein</keyword>
<dbReference type="PROSITE" id="PS50011">
    <property type="entry name" value="PROTEIN_KINASE_DOM"/>
    <property type="match status" value="1"/>
</dbReference>
<dbReference type="InterPro" id="IPR011009">
    <property type="entry name" value="Kinase-like_dom_sf"/>
</dbReference>
<evidence type="ECO:0000256" key="5">
    <source>
        <dbReference type="ARBA" id="ARBA00022527"/>
    </source>
</evidence>
<comment type="caution">
    <text evidence="18">The sequence shown here is derived from an EMBL/GenBank/DDBJ whole genome shotgun (WGS) entry which is preliminary data.</text>
</comment>
<evidence type="ECO:0000256" key="16">
    <source>
        <dbReference type="SAM" id="MobiDB-lite"/>
    </source>
</evidence>
<dbReference type="GO" id="GO:0005524">
    <property type="term" value="F:ATP binding"/>
    <property type="evidence" value="ECO:0007669"/>
    <property type="project" value="UniProtKB-UniRule"/>
</dbReference>
<feature type="binding site" evidence="15">
    <location>
        <position position="168"/>
    </location>
    <ligand>
        <name>ATP</name>
        <dbReference type="ChEBI" id="CHEBI:30616"/>
    </ligand>
</feature>
<gene>
    <name evidence="18" type="ORF">EJB05_21541</name>
</gene>
<evidence type="ECO:0000259" key="17">
    <source>
        <dbReference type="PROSITE" id="PS50011"/>
    </source>
</evidence>
<dbReference type="Gramene" id="TVU29945">
    <property type="protein sequence ID" value="TVU29945"/>
    <property type="gene ID" value="EJB05_21541"/>
</dbReference>
<dbReference type="InterPro" id="IPR017441">
    <property type="entry name" value="Protein_kinase_ATP_BS"/>
</dbReference>
<feature type="region of interest" description="Disordered" evidence="16">
    <location>
        <begin position="541"/>
        <end position="561"/>
    </location>
</feature>